<dbReference type="Pfam" id="PF00501">
    <property type="entry name" value="AMP-binding"/>
    <property type="match status" value="1"/>
</dbReference>
<sequence length="190" mass="20082">VTLPPAVLGVVDGLPAGLTVVAAGEALSPELVRRWSIDRRMINAYGPTESTVCVSMSGPLSPGVSVPIGRPVHNTRVYVLDEFLALVPPGVVGELYVSGAGLARGYHGRLGLTAERFVACPFGVGERMYRTGDLVRWSAGGLEFVGRVDDQVKVRGFRVELGEVETALSALPGVRQGVAVVRDDGRIVAY</sequence>
<evidence type="ECO:0000313" key="2">
    <source>
        <dbReference type="EMBL" id="MFD1052003.1"/>
    </source>
</evidence>
<feature type="non-terminal residue" evidence="2">
    <location>
        <position position="190"/>
    </location>
</feature>
<dbReference type="EMBL" id="JBHTIS010004054">
    <property type="protein sequence ID" value="MFD1052003.1"/>
    <property type="molecule type" value="Genomic_DNA"/>
</dbReference>
<organism evidence="2 3">
    <name type="scientific">Kibdelosporangium lantanae</name>
    <dbReference type="NCBI Taxonomy" id="1497396"/>
    <lineage>
        <taxon>Bacteria</taxon>
        <taxon>Bacillati</taxon>
        <taxon>Actinomycetota</taxon>
        <taxon>Actinomycetes</taxon>
        <taxon>Pseudonocardiales</taxon>
        <taxon>Pseudonocardiaceae</taxon>
        <taxon>Kibdelosporangium</taxon>
    </lineage>
</organism>
<evidence type="ECO:0000259" key="1">
    <source>
        <dbReference type="Pfam" id="PF00501"/>
    </source>
</evidence>
<dbReference type="InterPro" id="IPR042099">
    <property type="entry name" value="ANL_N_sf"/>
</dbReference>
<reference evidence="3" key="1">
    <citation type="journal article" date="2019" name="Int. J. Syst. Evol. Microbiol.">
        <title>The Global Catalogue of Microorganisms (GCM) 10K type strain sequencing project: providing services to taxonomists for standard genome sequencing and annotation.</title>
        <authorList>
            <consortium name="The Broad Institute Genomics Platform"/>
            <consortium name="The Broad Institute Genome Sequencing Center for Infectious Disease"/>
            <person name="Wu L."/>
            <person name="Ma J."/>
        </authorList>
    </citation>
    <scope>NUCLEOTIDE SEQUENCE [LARGE SCALE GENOMIC DNA]</scope>
    <source>
        <strain evidence="3">JCM 31486</strain>
    </source>
</reference>
<dbReference type="InterPro" id="IPR045851">
    <property type="entry name" value="AMP-bd_C_sf"/>
</dbReference>
<dbReference type="SUPFAM" id="SSF56801">
    <property type="entry name" value="Acetyl-CoA synthetase-like"/>
    <property type="match status" value="1"/>
</dbReference>
<evidence type="ECO:0000313" key="3">
    <source>
        <dbReference type="Proteomes" id="UP001597045"/>
    </source>
</evidence>
<proteinExistence type="predicted"/>
<gene>
    <name evidence="2" type="ORF">ACFQ1S_43780</name>
</gene>
<dbReference type="Proteomes" id="UP001597045">
    <property type="component" value="Unassembled WGS sequence"/>
</dbReference>
<protein>
    <submittedName>
        <fullName evidence="2">AMP-binding protein</fullName>
    </submittedName>
</protein>
<dbReference type="Gene3D" id="3.30.300.30">
    <property type="match status" value="1"/>
</dbReference>
<dbReference type="PANTHER" id="PTHR45527">
    <property type="entry name" value="NONRIBOSOMAL PEPTIDE SYNTHETASE"/>
    <property type="match status" value="1"/>
</dbReference>
<dbReference type="PANTHER" id="PTHR45527:SF1">
    <property type="entry name" value="FATTY ACID SYNTHASE"/>
    <property type="match status" value="1"/>
</dbReference>
<feature type="non-terminal residue" evidence="2">
    <location>
        <position position="1"/>
    </location>
</feature>
<name>A0ABW3MPE3_9PSEU</name>
<dbReference type="InterPro" id="IPR000873">
    <property type="entry name" value="AMP-dep_synth/lig_dom"/>
</dbReference>
<keyword evidence="3" id="KW-1185">Reference proteome</keyword>
<dbReference type="Gene3D" id="3.40.50.12780">
    <property type="entry name" value="N-terminal domain of ligase-like"/>
    <property type="match status" value="1"/>
</dbReference>
<comment type="caution">
    <text evidence="2">The sequence shown here is derived from an EMBL/GenBank/DDBJ whole genome shotgun (WGS) entry which is preliminary data.</text>
</comment>
<accession>A0ABW3MPE3</accession>
<feature type="domain" description="AMP-dependent synthetase/ligase" evidence="1">
    <location>
        <begin position="18"/>
        <end position="107"/>
    </location>
</feature>